<evidence type="ECO:0000256" key="1">
    <source>
        <dbReference type="SAM" id="Phobius"/>
    </source>
</evidence>
<reference evidence="2" key="1">
    <citation type="submission" date="2020-02" db="EMBL/GenBank/DDBJ databases">
        <authorList>
            <person name="Meier V. D."/>
        </authorList>
    </citation>
    <scope>NUCLEOTIDE SEQUENCE</scope>
    <source>
        <strain evidence="2">AVDCRST_MAG55</strain>
    </source>
</reference>
<proteinExistence type="predicted"/>
<keyword evidence="1" id="KW-0812">Transmembrane</keyword>
<accession>A0A6J4PUF6</accession>
<keyword evidence="1" id="KW-1133">Transmembrane helix</keyword>
<gene>
    <name evidence="2" type="ORF">AVDCRST_MAG55-2295</name>
</gene>
<feature type="transmembrane region" description="Helical" evidence="1">
    <location>
        <begin position="27"/>
        <end position="49"/>
    </location>
</feature>
<dbReference type="AlphaFoldDB" id="A0A6J4PUF6"/>
<evidence type="ECO:0000313" key="2">
    <source>
        <dbReference type="EMBL" id="CAA9425686.1"/>
    </source>
</evidence>
<dbReference type="EMBL" id="CADCUZ010000108">
    <property type="protein sequence ID" value="CAA9425686.1"/>
    <property type="molecule type" value="Genomic_DNA"/>
</dbReference>
<organism evidence="2">
    <name type="scientific">uncultured Rubrobacteraceae bacterium</name>
    <dbReference type="NCBI Taxonomy" id="349277"/>
    <lineage>
        <taxon>Bacteria</taxon>
        <taxon>Bacillati</taxon>
        <taxon>Actinomycetota</taxon>
        <taxon>Rubrobacteria</taxon>
        <taxon>Rubrobacterales</taxon>
        <taxon>Rubrobacteraceae</taxon>
        <taxon>environmental samples</taxon>
    </lineage>
</organism>
<keyword evidence="1" id="KW-0472">Membrane</keyword>
<name>A0A6J4PUF6_9ACTN</name>
<sequence length="51" mass="5604">MTARWSNQVVAGLIAREAMTTFTFLRLLLWGIPLTLVALAISSADVLVFQP</sequence>
<protein>
    <submittedName>
        <fullName evidence="2">Uncharacterized protein</fullName>
    </submittedName>
</protein>